<protein>
    <submittedName>
        <fullName evidence="8">Peptidoglycan D,D-transpeptidase FtsI family protein</fullName>
    </submittedName>
</protein>
<organism evidence="8 9">
    <name type="scientific">Aquipuribacter nitratireducens</name>
    <dbReference type="NCBI Taxonomy" id="650104"/>
    <lineage>
        <taxon>Bacteria</taxon>
        <taxon>Bacillati</taxon>
        <taxon>Actinomycetota</taxon>
        <taxon>Actinomycetes</taxon>
        <taxon>Micrococcales</taxon>
        <taxon>Intrasporangiaceae</taxon>
        <taxon>Aquipuribacter</taxon>
    </lineage>
</organism>
<sequence length="684" mass="71306">MARRPPGTPRDGRTPSRGRPVEARGATSTRTTGGRPTRPTARTGPRATPSGTTHPTSTSRPTRPAPPARRPVPRQTAGASSRPAAPAAVRPVARPASRAPRTGRRRLRLRVVLLVVCVVASLYAGRLFEIQGVQSRTLAADALELRLRTTPLLAHRGDVVDRNGAVLATTVERRHVTVDQTLVADYVDPDDPRRAGPRAAAARLSPVLGIDVPTLTERLDGDARFGYVAKDVEPEVWREVAALRITGLFSEQASRRTYPGGGTAGGVLGFVGDDGHGLAGLELLLEDDLAGEDGHLRYEVSGESRSARPIPGGTTEEQAPVDGSDVVLTLDRDLQYIAEQALADVVRTSGAESATAVAGRVGTGELLVLANAPGVDPNRPGASDTADRGNRAVTEVFEPGSTSKVITLAAALEEGLVEPESRFEVADAIVAGGTRFKDSHSHPVERLTTAGVLAESSNTGTIQVGDAMTNDQLHAWFSAFGYGRPTGLGLPGESPGLLADPDTWSGSQRYTVMFGQGVSVNSVQIASVFQTIANDGVRVEPSVVAGVREGDGTLVPRPTGQAERVLSEQTAGSLTRMLESAVSGEIGTGSNAAVPGYRVAGKTGTAQRYDAACGGYCGYTASFVGFAPVDDPQVFLAVMVQDPARGKFGGQLAAPVFKTVMGAALAAEGVPPSTGEPTPYALTW</sequence>
<evidence type="ECO:0000256" key="2">
    <source>
        <dbReference type="ARBA" id="ARBA00007171"/>
    </source>
</evidence>
<dbReference type="PANTHER" id="PTHR30627:SF1">
    <property type="entry name" value="PEPTIDOGLYCAN D,D-TRANSPEPTIDASE FTSI"/>
    <property type="match status" value="1"/>
</dbReference>
<evidence type="ECO:0000313" key="9">
    <source>
        <dbReference type="Proteomes" id="UP001596122"/>
    </source>
</evidence>
<dbReference type="InterPro" id="IPR001460">
    <property type="entry name" value="PCN-bd_Tpept"/>
</dbReference>
<feature type="compositionally biased region" description="Low complexity" evidence="4">
    <location>
        <begin position="23"/>
        <end position="62"/>
    </location>
</feature>
<dbReference type="InterPro" id="IPR012338">
    <property type="entry name" value="Beta-lactam/transpept-like"/>
</dbReference>
<comment type="similarity">
    <text evidence="2">Belongs to the transpeptidase family.</text>
</comment>
<dbReference type="Proteomes" id="UP001596122">
    <property type="component" value="Unassembled WGS sequence"/>
</dbReference>
<evidence type="ECO:0000256" key="4">
    <source>
        <dbReference type="SAM" id="MobiDB-lite"/>
    </source>
</evidence>
<dbReference type="InterPro" id="IPR036138">
    <property type="entry name" value="PBP_dimer_sf"/>
</dbReference>
<evidence type="ECO:0000259" key="7">
    <source>
        <dbReference type="Pfam" id="PF03717"/>
    </source>
</evidence>
<evidence type="ECO:0000256" key="5">
    <source>
        <dbReference type="SAM" id="Phobius"/>
    </source>
</evidence>
<feature type="transmembrane region" description="Helical" evidence="5">
    <location>
        <begin position="107"/>
        <end position="128"/>
    </location>
</feature>
<dbReference type="Pfam" id="PF03717">
    <property type="entry name" value="PBP_dimer"/>
    <property type="match status" value="1"/>
</dbReference>
<dbReference type="Gene3D" id="3.30.450.330">
    <property type="match status" value="1"/>
</dbReference>
<gene>
    <name evidence="8" type="ORF">ACFPJ6_15800</name>
</gene>
<comment type="subcellular location">
    <subcellularLocation>
        <location evidence="1">Membrane</location>
    </subcellularLocation>
</comment>
<evidence type="ECO:0000313" key="8">
    <source>
        <dbReference type="EMBL" id="MFC5382233.1"/>
    </source>
</evidence>
<dbReference type="EMBL" id="JBHSLD010000015">
    <property type="protein sequence ID" value="MFC5382233.1"/>
    <property type="molecule type" value="Genomic_DNA"/>
</dbReference>
<dbReference type="Pfam" id="PF00905">
    <property type="entry name" value="Transpeptidase"/>
    <property type="match status" value="1"/>
</dbReference>
<feature type="domain" description="Penicillin-binding protein transpeptidase" evidence="6">
    <location>
        <begin position="355"/>
        <end position="661"/>
    </location>
</feature>
<reference evidence="9" key="1">
    <citation type="journal article" date="2019" name="Int. J. Syst. Evol. Microbiol.">
        <title>The Global Catalogue of Microorganisms (GCM) 10K type strain sequencing project: providing services to taxonomists for standard genome sequencing and annotation.</title>
        <authorList>
            <consortium name="The Broad Institute Genomics Platform"/>
            <consortium name="The Broad Institute Genome Sequencing Center for Infectious Disease"/>
            <person name="Wu L."/>
            <person name="Ma J."/>
        </authorList>
    </citation>
    <scope>NUCLEOTIDE SEQUENCE [LARGE SCALE GENOMIC DNA]</scope>
    <source>
        <strain evidence="9">CCUG 43114</strain>
    </source>
</reference>
<evidence type="ECO:0000259" key="6">
    <source>
        <dbReference type="Pfam" id="PF00905"/>
    </source>
</evidence>
<dbReference type="InterPro" id="IPR050515">
    <property type="entry name" value="Beta-lactam/transpept"/>
</dbReference>
<keyword evidence="9" id="KW-1185">Reference proteome</keyword>
<dbReference type="SUPFAM" id="SSF56601">
    <property type="entry name" value="beta-lactamase/transpeptidase-like"/>
    <property type="match status" value="1"/>
</dbReference>
<feature type="domain" description="Penicillin-binding protein dimerisation" evidence="7">
    <location>
        <begin position="154"/>
        <end position="302"/>
    </location>
</feature>
<feature type="compositionally biased region" description="Low complexity" evidence="4">
    <location>
        <begin position="73"/>
        <end position="100"/>
    </location>
</feature>
<dbReference type="Gene3D" id="3.40.710.10">
    <property type="entry name" value="DD-peptidase/beta-lactamase superfamily"/>
    <property type="match status" value="1"/>
</dbReference>
<keyword evidence="5" id="KW-1133">Transmembrane helix</keyword>
<keyword evidence="5" id="KW-0812">Transmembrane</keyword>
<dbReference type="SUPFAM" id="SSF56519">
    <property type="entry name" value="Penicillin binding protein dimerisation domain"/>
    <property type="match status" value="1"/>
</dbReference>
<feature type="region of interest" description="Disordered" evidence="4">
    <location>
        <begin position="1"/>
        <end position="100"/>
    </location>
</feature>
<accession>A0ABW0GRP0</accession>
<evidence type="ECO:0000256" key="1">
    <source>
        <dbReference type="ARBA" id="ARBA00004370"/>
    </source>
</evidence>
<feature type="region of interest" description="Disordered" evidence="4">
    <location>
        <begin position="301"/>
        <end position="320"/>
    </location>
</feature>
<dbReference type="InterPro" id="IPR005311">
    <property type="entry name" value="PBP_dimer"/>
</dbReference>
<dbReference type="RefSeq" id="WP_377003046.1">
    <property type="nucleotide sequence ID" value="NZ_JBHSLD010000015.1"/>
</dbReference>
<feature type="compositionally biased region" description="Basic and acidic residues" evidence="4">
    <location>
        <begin position="10"/>
        <end position="22"/>
    </location>
</feature>
<comment type="caution">
    <text evidence="8">The sequence shown here is derived from an EMBL/GenBank/DDBJ whole genome shotgun (WGS) entry which is preliminary data.</text>
</comment>
<proteinExistence type="inferred from homology"/>
<dbReference type="PANTHER" id="PTHR30627">
    <property type="entry name" value="PEPTIDOGLYCAN D,D-TRANSPEPTIDASE"/>
    <property type="match status" value="1"/>
</dbReference>
<keyword evidence="3 5" id="KW-0472">Membrane</keyword>
<evidence type="ECO:0000256" key="3">
    <source>
        <dbReference type="ARBA" id="ARBA00023136"/>
    </source>
</evidence>
<name>A0ABW0GRP0_9MICO</name>
<dbReference type="Gene3D" id="3.90.1310.10">
    <property type="entry name" value="Penicillin-binding protein 2a (Domain 2)"/>
    <property type="match status" value="1"/>
</dbReference>